<feature type="transmembrane region" description="Helical" evidence="14">
    <location>
        <begin position="277"/>
        <end position="294"/>
    </location>
</feature>
<dbReference type="PANTHER" id="PTHR18945">
    <property type="entry name" value="NEUROTRANSMITTER GATED ION CHANNEL"/>
    <property type="match status" value="1"/>
</dbReference>
<dbReference type="FunFam" id="2.70.170.10:FF:000013">
    <property type="entry name" value="Acetylcholine receptor subunit alpha"/>
    <property type="match status" value="1"/>
</dbReference>
<feature type="domain" description="Neurotransmitter-gated ion-channel transmembrane" evidence="16">
    <location>
        <begin position="183"/>
        <end position="311"/>
    </location>
</feature>
<evidence type="ECO:0000256" key="8">
    <source>
        <dbReference type="ARBA" id="ARBA00023157"/>
    </source>
</evidence>
<dbReference type="EMBL" id="CAJNOR010004277">
    <property type="protein sequence ID" value="CAF1489645.1"/>
    <property type="molecule type" value="Genomic_DNA"/>
</dbReference>
<keyword evidence="18" id="KW-1185">Reference proteome</keyword>
<evidence type="ECO:0000259" key="16">
    <source>
        <dbReference type="Pfam" id="PF02932"/>
    </source>
</evidence>
<feature type="transmembrane region" description="Helical" evidence="14">
    <location>
        <begin position="177"/>
        <end position="201"/>
    </location>
</feature>
<protein>
    <submittedName>
        <fullName evidence="17">Uncharacterized protein</fullName>
    </submittedName>
</protein>
<dbReference type="AlphaFoldDB" id="A0A815SDB9"/>
<evidence type="ECO:0000313" key="18">
    <source>
        <dbReference type="Proteomes" id="UP000663828"/>
    </source>
</evidence>
<keyword evidence="8" id="KW-1015">Disulfide bond</keyword>
<accession>A0A815SDB9</accession>
<dbReference type="InterPro" id="IPR006029">
    <property type="entry name" value="Neurotrans-gated_channel_TM"/>
</dbReference>
<comment type="similarity">
    <text evidence="14">Belongs to the ligand-gated ion channel (TC 1.A.9) family.</text>
</comment>
<keyword evidence="12 14" id="KW-0407">Ion channel</keyword>
<keyword evidence="7 14" id="KW-0472">Membrane</keyword>
<keyword evidence="10" id="KW-0325">Glycoprotein</keyword>
<dbReference type="InterPro" id="IPR018000">
    <property type="entry name" value="Neurotransmitter_ion_chnl_CS"/>
</dbReference>
<comment type="caution">
    <text evidence="17">The sequence shown here is derived from an EMBL/GenBank/DDBJ whole genome shotgun (WGS) entry which is preliminary data.</text>
</comment>
<evidence type="ECO:0000256" key="3">
    <source>
        <dbReference type="ARBA" id="ARBA00022692"/>
    </source>
</evidence>
<feature type="transmembrane region" description="Helical" evidence="14">
    <location>
        <begin position="368"/>
        <end position="386"/>
    </location>
</feature>
<keyword evidence="3 14" id="KW-0812">Transmembrane</keyword>
<keyword evidence="6 14" id="KW-0406">Ion transport</keyword>
<feature type="transmembrane region" description="Helical" evidence="14">
    <location>
        <begin position="207"/>
        <end position="230"/>
    </location>
</feature>
<keyword evidence="5" id="KW-0770">Synapse</keyword>
<dbReference type="PRINTS" id="PR00252">
    <property type="entry name" value="NRIONCHANNEL"/>
</dbReference>
<evidence type="ECO:0000259" key="15">
    <source>
        <dbReference type="Pfam" id="PF02931"/>
    </source>
</evidence>
<evidence type="ECO:0000256" key="7">
    <source>
        <dbReference type="ARBA" id="ARBA00023136"/>
    </source>
</evidence>
<evidence type="ECO:0000256" key="13">
    <source>
        <dbReference type="ARBA" id="ARBA00034099"/>
    </source>
</evidence>
<feature type="domain" description="Neurotransmitter-gated ion-channel ligand-binding" evidence="15">
    <location>
        <begin position="1"/>
        <end position="176"/>
    </location>
</feature>
<comment type="subcellular location">
    <subcellularLocation>
        <location evidence="13">Synaptic cell membrane</location>
        <topology evidence="13">Multi-pass membrane protein</topology>
    </subcellularLocation>
</comment>
<dbReference type="GO" id="GO:0022848">
    <property type="term" value="F:acetylcholine-gated monoatomic cation-selective channel activity"/>
    <property type="evidence" value="ECO:0007669"/>
    <property type="project" value="InterPro"/>
</dbReference>
<dbReference type="InterPro" id="IPR038050">
    <property type="entry name" value="Neuro_actylchol_rec"/>
</dbReference>
<gene>
    <name evidence="17" type="ORF">XAT740_LOCUS39009</name>
</gene>
<evidence type="ECO:0000256" key="4">
    <source>
        <dbReference type="ARBA" id="ARBA00022989"/>
    </source>
</evidence>
<keyword evidence="9" id="KW-0675">Receptor</keyword>
<dbReference type="GO" id="GO:0004888">
    <property type="term" value="F:transmembrane signaling receptor activity"/>
    <property type="evidence" value="ECO:0007669"/>
    <property type="project" value="InterPro"/>
</dbReference>
<dbReference type="Pfam" id="PF02932">
    <property type="entry name" value="Neur_chan_memb"/>
    <property type="match status" value="1"/>
</dbReference>
<dbReference type="PROSITE" id="PS00236">
    <property type="entry name" value="NEUROTR_ION_CHANNEL"/>
    <property type="match status" value="1"/>
</dbReference>
<dbReference type="SUPFAM" id="SSF63712">
    <property type="entry name" value="Nicotinic receptor ligand binding domain-like"/>
    <property type="match status" value="1"/>
</dbReference>
<dbReference type="Proteomes" id="UP000663828">
    <property type="component" value="Unassembled WGS sequence"/>
</dbReference>
<evidence type="ECO:0000256" key="1">
    <source>
        <dbReference type="ARBA" id="ARBA00022448"/>
    </source>
</evidence>
<evidence type="ECO:0000256" key="9">
    <source>
        <dbReference type="ARBA" id="ARBA00023170"/>
    </source>
</evidence>
<dbReference type="Gene3D" id="1.20.58.390">
    <property type="entry name" value="Neurotransmitter-gated ion-channel transmembrane domain"/>
    <property type="match status" value="2"/>
</dbReference>
<dbReference type="SUPFAM" id="SSF90112">
    <property type="entry name" value="Neurotransmitter-gated ion-channel transmembrane pore"/>
    <property type="match status" value="1"/>
</dbReference>
<evidence type="ECO:0000313" key="17">
    <source>
        <dbReference type="EMBL" id="CAF1489645.1"/>
    </source>
</evidence>
<reference evidence="17" key="1">
    <citation type="submission" date="2021-02" db="EMBL/GenBank/DDBJ databases">
        <authorList>
            <person name="Nowell W R."/>
        </authorList>
    </citation>
    <scope>NUCLEOTIDE SEQUENCE</scope>
</reference>
<dbReference type="FunFam" id="1.20.58.390:FF:000043">
    <property type="entry name" value="AcetylCholine Receptor"/>
    <property type="match status" value="1"/>
</dbReference>
<feature type="transmembrane region" description="Helical" evidence="14">
    <location>
        <begin position="242"/>
        <end position="265"/>
    </location>
</feature>
<dbReference type="Gene3D" id="2.70.170.10">
    <property type="entry name" value="Neurotransmitter-gated ion-channel ligand-binding domain"/>
    <property type="match status" value="1"/>
</dbReference>
<evidence type="ECO:0000256" key="11">
    <source>
        <dbReference type="ARBA" id="ARBA00023286"/>
    </source>
</evidence>
<keyword evidence="4 14" id="KW-1133">Transmembrane helix</keyword>
<organism evidence="17 18">
    <name type="scientific">Adineta ricciae</name>
    <name type="common">Rotifer</name>
    <dbReference type="NCBI Taxonomy" id="249248"/>
    <lineage>
        <taxon>Eukaryota</taxon>
        <taxon>Metazoa</taxon>
        <taxon>Spiralia</taxon>
        <taxon>Gnathifera</taxon>
        <taxon>Rotifera</taxon>
        <taxon>Eurotatoria</taxon>
        <taxon>Bdelloidea</taxon>
        <taxon>Adinetida</taxon>
        <taxon>Adinetidae</taxon>
        <taxon>Adineta</taxon>
    </lineage>
</organism>
<dbReference type="InterPro" id="IPR006201">
    <property type="entry name" value="Neur_channel"/>
</dbReference>
<dbReference type="CDD" id="cd19064">
    <property type="entry name" value="LGIC_TM_nAChR"/>
    <property type="match status" value="1"/>
</dbReference>
<evidence type="ECO:0000256" key="14">
    <source>
        <dbReference type="RuleBase" id="RU000687"/>
    </source>
</evidence>
<dbReference type="PRINTS" id="PR00254">
    <property type="entry name" value="NICOTINICR"/>
</dbReference>
<sequence>MTTNVWLKHEWRDYRLVWNPLLYDNICTMYIPSEELWIPDIALYNNADGKYHVMLKTKAAVYPSGAIVWEPPMIFKSSCPINVQYFPFDEQSCSLKFGSWTHDGNQVNLSHIVYENLEMARNLDNYRPQGVFFRDYYPNGEWDIIRAPAVRNQKKYSCCSQPYYDITYALVLKRKTLFYTVHLIIPCVGISLLTFIVFYLPSQSGEKIVLCISIELALTVIFPLLADLIPSTSIMIPLLGKYLLFIMILVALSILHTILILAIYYREDNQKKQMPKWMRYYLVEILPPFLLITAKKSTTKSKETEHIEMKNFSELPPDNSLDAIFSRMLENLLHLGEIEHIFSKFDTAAIKNKNAHDWHQVAIVLDRILLIIFTIVSLAGTTLILAQRKPTVASTVDLTNLDQGVFNACNYKQQY</sequence>
<evidence type="ECO:0000256" key="2">
    <source>
        <dbReference type="ARBA" id="ARBA00022475"/>
    </source>
</evidence>
<proteinExistence type="inferred from homology"/>
<evidence type="ECO:0000256" key="10">
    <source>
        <dbReference type="ARBA" id="ARBA00023180"/>
    </source>
</evidence>
<dbReference type="Pfam" id="PF02931">
    <property type="entry name" value="Neur_chan_LBD"/>
    <property type="match status" value="1"/>
</dbReference>
<dbReference type="InterPro" id="IPR036719">
    <property type="entry name" value="Neuro-gated_channel_TM_sf"/>
</dbReference>
<keyword evidence="11" id="KW-1071">Ligand-gated ion channel</keyword>
<evidence type="ECO:0000256" key="6">
    <source>
        <dbReference type="ARBA" id="ARBA00023065"/>
    </source>
</evidence>
<dbReference type="InterPro" id="IPR036734">
    <property type="entry name" value="Neur_chan_lig-bd_sf"/>
</dbReference>
<dbReference type="GO" id="GO:0045211">
    <property type="term" value="C:postsynaptic membrane"/>
    <property type="evidence" value="ECO:0007669"/>
    <property type="project" value="InterPro"/>
</dbReference>
<name>A0A815SDB9_ADIRI</name>
<evidence type="ECO:0000256" key="5">
    <source>
        <dbReference type="ARBA" id="ARBA00023018"/>
    </source>
</evidence>
<dbReference type="InterPro" id="IPR002394">
    <property type="entry name" value="Nicotinic_acetylcholine_rcpt"/>
</dbReference>
<keyword evidence="1 14" id="KW-0813">Transport</keyword>
<dbReference type="InterPro" id="IPR006202">
    <property type="entry name" value="Neur_chan_lig-bd"/>
</dbReference>
<keyword evidence="2" id="KW-1003">Cell membrane</keyword>
<evidence type="ECO:0000256" key="12">
    <source>
        <dbReference type="ARBA" id="ARBA00023303"/>
    </source>
</evidence>